<dbReference type="RefSeq" id="WP_296941231.1">
    <property type="nucleotide sequence ID" value="NZ_LT599032.1"/>
</dbReference>
<keyword evidence="10" id="KW-0472">Membrane</keyword>
<dbReference type="EC" id="2.3.1.51" evidence="5 9"/>
<evidence type="ECO:0000256" key="7">
    <source>
        <dbReference type="ARBA" id="ARBA00022679"/>
    </source>
</evidence>
<dbReference type="AlphaFoldDB" id="A0A212JKX8"/>
<evidence type="ECO:0000256" key="9">
    <source>
        <dbReference type="RuleBase" id="RU361267"/>
    </source>
</evidence>
<dbReference type="SUPFAM" id="SSF69593">
    <property type="entry name" value="Glycerol-3-phosphate (1)-acyltransferase"/>
    <property type="match status" value="1"/>
</dbReference>
<keyword evidence="9" id="KW-0594">Phospholipid biosynthesis</keyword>
<comment type="pathway">
    <text evidence="3">Lipid metabolism.</text>
</comment>
<dbReference type="CDD" id="cd07989">
    <property type="entry name" value="LPLAT_AGPAT-like"/>
    <property type="match status" value="1"/>
</dbReference>
<protein>
    <recommendedName>
        <fullName evidence="6 9">1-acyl-sn-glycerol-3-phosphate acyltransferase</fullName>
        <ecNumber evidence="5 9">2.3.1.51</ecNumber>
    </recommendedName>
</protein>
<keyword evidence="10" id="KW-0812">Transmembrane</keyword>
<keyword evidence="9" id="KW-0444">Lipid biosynthesis</keyword>
<dbReference type="GO" id="GO:0006654">
    <property type="term" value="P:phosphatidic acid biosynthetic process"/>
    <property type="evidence" value="ECO:0007669"/>
    <property type="project" value="TreeGrafter"/>
</dbReference>
<comment type="pathway">
    <text evidence="2">Phospholipid metabolism; CDP-diacylglycerol biosynthesis; CDP-diacylglycerol from sn-glycerol 3-phosphate: step 2/3.</text>
</comment>
<keyword evidence="9" id="KW-0443">Lipid metabolism</keyword>
<dbReference type="NCBIfam" id="TIGR00530">
    <property type="entry name" value="AGP_acyltrn"/>
    <property type="match status" value="1"/>
</dbReference>
<evidence type="ECO:0000256" key="2">
    <source>
        <dbReference type="ARBA" id="ARBA00004728"/>
    </source>
</evidence>
<dbReference type="EMBL" id="FLUM01000002">
    <property type="protein sequence ID" value="SBW00086.1"/>
    <property type="molecule type" value="Genomic_DNA"/>
</dbReference>
<comment type="catalytic activity">
    <reaction evidence="1 9">
        <text>a 1-acyl-sn-glycero-3-phosphate + an acyl-CoA = a 1,2-diacyl-sn-glycero-3-phosphate + CoA</text>
        <dbReference type="Rhea" id="RHEA:19709"/>
        <dbReference type="ChEBI" id="CHEBI:57287"/>
        <dbReference type="ChEBI" id="CHEBI:57970"/>
        <dbReference type="ChEBI" id="CHEBI:58342"/>
        <dbReference type="ChEBI" id="CHEBI:58608"/>
        <dbReference type="EC" id="2.3.1.51"/>
    </reaction>
</comment>
<comment type="similarity">
    <text evidence="4 9">Belongs to the 1-acyl-sn-glycerol-3-phosphate acyltransferase family.</text>
</comment>
<comment type="domain">
    <text evidence="9">The HXXXXD motif is essential for acyltransferase activity and may constitute the binding site for the phosphate moiety of the glycerol-3-phosphate.</text>
</comment>
<dbReference type="SMART" id="SM00563">
    <property type="entry name" value="PlsC"/>
    <property type="match status" value="1"/>
</dbReference>
<evidence type="ECO:0000259" key="11">
    <source>
        <dbReference type="SMART" id="SM00563"/>
    </source>
</evidence>
<proteinExistence type="inferred from homology"/>
<dbReference type="InterPro" id="IPR004552">
    <property type="entry name" value="AGP_acyltrans"/>
</dbReference>
<dbReference type="GO" id="GO:0003841">
    <property type="term" value="F:1-acylglycerol-3-phosphate O-acyltransferase activity"/>
    <property type="evidence" value="ECO:0007669"/>
    <property type="project" value="UniProtKB-UniRule"/>
</dbReference>
<dbReference type="PANTHER" id="PTHR10434:SF66">
    <property type="entry name" value="PHOSPHOLIPID_GLYCEROL ACYLTRANSFERASE DOMAIN-CONTAINING PROTEIN"/>
    <property type="match status" value="1"/>
</dbReference>
<keyword evidence="8 9" id="KW-0012">Acyltransferase</keyword>
<evidence type="ECO:0000256" key="6">
    <source>
        <dbReference type="ARBA" id="ARBA00016139"/>
    </source>
</evidence>
<evidence type="ECO:0000256" key="3">
    <source>
        <dbReference type="ARBA" id="ARBA00005189"/>
    </source>
</evidence>
<feature type="domain" description="Phospholipid/glycerol acyltransferase" evidence="11">
    <location>
        <begin position="75"/>
        <end position="189"/>
    </location>
</feature>
<name>A0A212JKX8_9BACT</name>
<evidence type="ECO:0000256" key="4">
    <source>
        <dbReference type="ARBA" id="ARBA00008655"/>
    </source>
</evidence>
<evidence type="ECO:0000256" key="1">
    <source>
        <dbReference type="ARBA" id="ARBA00001141"/>
    </source>
</evidence>
<keyword evidence="9" id="KW-1208">Phospholipid metabolism</keyword>
<gene>
    <name evidence="12" type="ORF">KL86DYS1_20100</name>
</gene>
<evidence type="ECO:0000256" key="8">
    <source>
        <dbReference type="ARBA" id="ARBA00023315"/>
    </source>
</evidence>
<reference evidence="12" key="1">
    <citation type="submission" date="2016-04" db="EMBL/GenBank/DDBJ databases">
        <authorList>
            <person name="Evans L.H."/>
            <person name="Alamgir A."/>
            <person name="Owens N."/>
            <person name="Weber N.D."/>
            <person name="Virtaneva K."/>
            <person name="Barbian K."/>
            <person name="Babar A."/>
            <person name="Rosenke K."/>
        </authorList>
    </citation>
    <scope>NUCLEOTIDE SEQUENCE</scope>
    <source>
        <strain evidence="12">86-1</strain>
    </source>
</reference>
<dbReference type="InterPro" id="IPR002123">
    <property type="entry name" value="Plipid/glycerol_acylTrfase"/>
</dbReference>
<keyword evidence="10" id="KW-1133">Transmembrane helix</keyword>
<evidence type="ECO:0000313" key="12">
    <source>
        <dbReference type="EMBL" id="SBW00086.1"/>
    </source>
</evidence>
<evidence type="ECO:0000256" key="10">
    <source>
        <dbReference type="SAM" id="Phobius"/>
    </source>
</evidence>
<sequence length="243" mass="27634">MARILYFPYQWLIFVPLLILSTIWCTLTIIIGSVIGNNKFWGYYPGVIWGRFVCMAALLRIKINRNENLDKNQSYVFVANHQSAFDIFLIYGYLGHNFKWLMKQSLKKMPLVGFASDKAGHVFVDSTTRKGIVDTMRKTKETLKDGMSTVVFPEGHRSPDGKMAEFKKGAFQTALSLKLPIVPLTIDGAYKVLPIHSWIMNPVKITLTFHDPIETANLKSDDLPELIDKVYAVVESSLPKESR</sequence>
<organism evidence="12">
    <name type="scientific">uncultured Dysgonomonas sp</name>
    <dbReference type="NCBI Taxonomy" id="206096"/>
    <lineage>
        <taxon>Bacteria</taxon>
        <taxon>Pseudomonadati</taxon>
        <taxon>Bacteroidota</taxon>
        <taxon>Bacteroidia</taxon>
        <taxon>Bacteroidales</taxon>
        <taxon>Dysgonomonadaceae</taxon>
        <taxon>Dysgonomonas</taxon>
        <taxon>environmental samples</taxon>
    </lineage>
</organism>
<accession>A0A212JKX8</accession>
<feature type="transmembrane region" description="Helical" evidence="10">
    <location>
        <begin position="12"/>
        <end position="35"/>
    </location>
</feature>
<feature type="transmembrane region" description="Helical" evidence="10">
    <location>
        <begin position="41"/>
        <end position="61"/>
    </location>
</feature>
<evidence type="ECO:0000256" key="5">
    <source>
        <dbReference type="ARBA" id="ARBA00013211"/>
    </source>
</evidence>
<dbReference type="PANTHER" id="PTHR10434">
    <property type="entry name" value="1-ACYL-SN-GLYCEROL-3-PHOSPHATE ACYLTRANSFERASE"/>
    <property type="match status" value="1"/>
</dbReference>
<dbReference type="GO" id="GO:0016020">
    <property type="term" value="C:membrane"/>
    <property type="evidence" value="ECO:0007669"/>
    <property type="project" value="InterPro"/>
</dbReference>
<keyword evidence="7 9" id="KW-0808">Transferase</keyword>
<dbReference type="Pfam" id="PF01553">
    <property type="entry name" value="Acyltransferase"/>
    <property type="match status" value="1"/>
</dbReference>